<dbReference type="RefSeq" id="XP_034235156.1">
    <property type="nucleotide sequence ID" value="XM_034379265.1"/>
</dbReference>
<evidence type="ECO:0000313" key="2">
    <source>
        <dbReference type="Proteomes" id="UP000515158"/>
    </source>
</evidence>
<feature type="compositionally biased region" description="Polar residues" evidence="1">
    <location>
        <begin position="648"/>
        <end position="659"/>
    </location>
</feature>
<organism evidence="3">
    <name type="scientific">Thrips palmi</name>
    <name type="common">Melon thrips</name>
    <dbReference type="NCBI Taxonomy" id="161013"/>
    <lineage>
        <taxon>Eukaryota</taxon>
        <taxon>Metazoa</taxon>
        <taxon>Ecdysozoa</taxon>
        <taxon>Arthropoda</taxon>
        <taxon>Hexapoda</taxon>
        <taxon>Insecta</taxon>
        <taxon>Pterygota</taxon>
        <taxon>Neoptera</taxon>
        <taxon>Paraneoptera</taxon>
        <taxon>Thysanoptera</taxon>
        <taxon>Terebrantia</taxon>
        <taxon>Thripoidea</taxon>
        <taxon>Thripidae</taxon>
        <taxon>Thrips</taxon>
    </lineage>
</organism>
<dbReference type="GO" id="GO:0019185">
    <property type="term" value="C:snRNA-activating protein complex"/>
    <property type="evidence" value="ECO:0007669"/>
    <property type="project" value="TreeGrafter"/>
</dbReference>
<evidence type="ECO:0000256" key="1">
    <source>
        <dbReference type="SAM" id="MobiDB-lite"/>
    </source>
</evidence>
<feature type="compositionally biased region" description="Basic residues" evidence="1">
    <location>
        <begin position="544"/>
        <end position="553"/>
    </location>
</feature>
<reference evidence="3" key="1">
    <citation type="submission" date="2025-08" db="UniProtKB">
        <authorList>
            <consortium name="RefSeq"/>
        </authorList>
    </citation>
    <scope>IDENTIFICATION</scope>
    <source>
        <tissue evidence="3">Total insect</tissue>
    </source>
</reference>
<protein>
    <submittedName>
        <fullName evidence="3">Uncharacterized protein LOC117641714</fullName>
    </submittedName>
</protein>
<feature type="compositionally biased region" description="Polar residues" evidence="1">
    <location>
        <begin position="320"/>
        <end position="336"/>
    </location>
</feature>
<sequence length="659" mass="73084">MESEDEAAVDSPDDSTHGHDSEKTCHTSKQDARFRHKSDVYIAEGVYTDCENILKQFLAKQTSTFEDFATIWQEKKFSLIYSGRDSYSELLEFSEEALTIAKSFILPPHSQIKRIGALYLMYGLYTQQPYQDIAKFRVTPQEWSVILKFVESLKAHGFIDANYIFHKMCLDGAFMTVAFTREYGLERNYRKYLTTWQARDKELEPGVTFSLENLMGRVYRGSLKSAADKLRTKYNNIKKILADKQDTKFQSLNGTEKELEQVMVDNILCTTDGFSQDLGEAKKFSDLGGGRRSIINKAFSLKSKQRGSHRTLLDTLDASEPSTSQANSEKTANSTDLNVELESDSEGFDLEHILHPPSLRNSKKLKSRTLSQGKSQDQEKLPSTGHKRKGPRSYDFAYEEVTGMKTKYHRRSTVSSSEVVKEIDSCQSAESVLTIKLDDVAPPPGMPESAEIAKFKSPTSVKGRRKGKQNSSVTVQPSDKGDECSTVAGTLPSLSAISTPVKIKNKGIEKLSTEKDLINNKAESSSTVKNSHSSVDDISTPPQTKKRGGKKAQVKNDLTSTMSPKKSCLKVEVPGNKGKKSTRRSKSALDITESCSTSETPEVSPTKSTRRSAKSCALNINDSCSSPEIPEVTPTKSTRRSAKSSASNINVPCPSSETL</sequence>
<feature type="compositionally biased region" description="Low complexity" evidence="1">
    <location>
        <begin position="524"/>
        <end position="533"/>
    </location>
</feature>
<evidence type="ECO:0000313" key="3">
    <source>
        <dbReference type="RefSeq" id="XP_034235156.1"/>
    </source>
</evidence>
<dbReference type="GO" id="GO:0042796">
    <property type="term" value="P:snRNA transcription by RNA polymerase III"/>
    <property type="evidence" value="ECO:0007669"/>
    <property type="project" value="TreeGrafter"/>
</dbReference>
<dbReference type="Proteomes" id="UP000515158">
    <property type="component" value="Unplaced"/>
</dbReference>
<feature type="region of interest" description="Disordered" evidence="1">
    <location>
        <begin position="354"/>
        <end position="394"/>
    </location>
</feature>
<keyword evidence="2" id="KW-1185">Reference proteome</keyword>
<dbReference type="OrthoDB" id="20127at2759"/>
<feature type="compositionally biased region" description="Basic and acidic residues" evidence="1">
    <location>
        <begin position="14"/>
        <end position="30"/>
    </location>
</feature>
<dbReference type="GO" id="GO:0042795">
    <property type="term" value="P:snRNA transcription by RNA polymerase II"/>
    <property type="evidence" value="ECO:0007669"/>
    <property type="project" value="TreeGrafter"/>
</dbReference>
<dbReference type="PANTHER" id="PTHR15131">
    <property type="entry name" value="SMALL NUCLEAR RNA ACTIVATING COMPLEX, POLYPEPTIDE 1"/>
    <property type="match status" value="1"/>
</dbReference>
<accession>A0A6P8YFB1</accession>
<dbReference type="GeneID" id="117641714"/>
<feature type="compositionally biased region" description="Acidic residues" evidence="1">
    <location>
        <begin position="1"/>
        <end position="13"/>
    </location>
</feature>
<dbReference type="KEGG" id="tpal:117641714"/>
<feature type="compositionally biased region" description="Basic residues" evidence="1">
    <location>
        <begin position="577"/>
        <end position="586"/>
    </location>
</feature>
<dbReference type="InParanoid" id="A0A6P8YFB1"/>
<proteinExistence type="predicted"/>
<dbReference type="InterPro" id="IPR019188">
    <property type="entry name" value="SNAPC1"/>
</dbReference>
<feature type="compositionally biased region" description="Basic and acidic residues" evidence="1">
    <location>
        <begin position="506"/>
        <end position="518"/>
    </location>
</feature>
<feature type="region of interest" description="Disordered" evidence="1">
    <location>
        <begin position="1"/>
        <end position="30"/>
    </location>
</feature>
<name>A0A6P8YFB1_THRPL</name>
<dbReference type="AlphaFoldDB" id="A0A6P8YFB1"/>
<gene>
    <name evidence="3" type="primary">LOC117641714</name>
</gene>
<dbReference type="GO" id="GO:0043565">
    <property type="term" value="F:sequence-specific DNA binding"/>
    <property type="evidence" value="ECO:0007669"/>
    <property type="project" value="TreeGrafter"/>
</dbReference>
<feature type="compositionally biased region" description="Polar residues" evidence="1">
    <location>
        <begin position="593"/>
        <end position="607"/>
    </location>
</feature>
<dbReference type="Pfam" id="PF09808">
    <property type="entry name" value="SNAPC1"/>
    <property type="match status" value="1"/>
</dbReference>
<dbReference type="PANTHER" id="PTHR15131:SF3">
    <property type="entry name" value="SNRNA-ACTIVATING PROTEIN COMPLEX SUBUNIT 1"/>
    <property type="match status" value="1"/>
</dbReference>
<feature type="region of interest" description="Disordered" evidence="1">
    <location>
        <begin position="439"/>
        <end position="659"/>
    </location>
</feature>
<feature type="region of interest" description="Disordered" evidence="1">
    <location>
        <begin position="314"/>
        <end position="336"/>
    </location>
</feature>